<feature type="transmembrane region" description="Helical" evidence="1">
    <location>
        <begin position="12"/>
        <end position="32"/>
    </location>
</feature>
<feature type="transmembrane region" description="Helical" evidence="1">
    <location>
        <begin position="129"/>
        <end position="153"/>
    </location>
</feature>
<feature type="domain" description="DUF1468" evidence="2">
    <location>
        <begin position="13"/>
        <end position="154"/>
    </location>
</feature>
<evidence type="ECO:0000259" key="2">
    <source>
        <dbReference type="Pfam" id="PF07331"/>
    </source>
</evidence>
<keyword evidence="1" id="KW-0812">Transmembrane</keyword>
<name>A0ABY8L7F7_9RHOB</name>
<keyword evidence="1" id="KW-0472">Membrane</keyword>
<sequence length="162" mass="17458">MPERRLHLQLGIGAVLVAALLLFWAIPTWVSSPSNVRNIVLSPLFWPNTLAALTALIGLSLIATALRLPRAEKAASDVHDRPQAVARLVGAAVVMVVTFWALPRLGLVWTAMLAFAALAFLVKTRHPGWALGSAVLVPLLLYLFFAKVAGVAIPQGEFIRLP</sequence>
<evidence type="ECO:0000256" key="1">
    <source>
        <dbReference type="SAM" id="Phobius"/>
    </source>
</evidence>
<feature type="transmembrane region" description="Helical" evidence="1">
    <location>
        <begin position="84"/>
        <end position="101"/>
    </location>
</feature>
<accession>A0ABY8L7F7</accession>
<dbReference type="Proteomes" id="UP001243420">
    <property type="component" value="Chromosome"/>
</dbReference>
<dbReference type="RefSeq" id="WP_279963880.1">
    <property type="nucleotide sequence ID" value="NZ_CP122537.1"/>
</dbReference>
<evidence type="ECO:0000313" key="3">
    <source>
        <dbReference type="EMBL" id="WGH77306.1"/>
    </source>
</evidence>
<organism evidence="3 4">
    <name type="scientific">Jannaschia ovalis</name>
    <dbReference type="NCBI Taxonomy" id="3038773"/>
    <lineage>
        <taxon>Bacteria</taxon>
        <taxon>Pseudomonadati</taxon>
        <taxon>Pseudomonadota</taxon>
        <taxon>Alphaproteobacteria</taxon>
        <taxon>Rhodobacterales</taxon>
        <taxon>Roseobacteraceae</taxon>
        <taxon>Jannaschia</taxon>
    </lineage>
</organism>
<keyword evidence="4" id="KW-1185">Reference proteome</keyword>
<dbReference type="InterPro" id="IPR009936">
    <property type="entry name" value="DUF1468"/>
</dbReference>
<feature type="transmembrane region" description="Helical" evidence="1">
    <location>
        <begin position="107"/>
        <end position="122"/>
    </location>
</feature>
<keyword evidence="1" id="KW-1133">Transmembrane helix</keyword>
<proteinExistence type="predicted"/>
<evidence type="ECO:0000313" key="4">
    <source>
        <dbReference type="Proteomes" id="UP001243420"/>
    </source>
</evidence>
<feature type="transmembrane region" description="Helical" evidence="1">
    <location>
        <begin position="44"/>
        <end position="63"/>
    </location>
</feature>
<dbReference type="Pfam" id="PF07331">
    <property type="entry name" value="TctB"/>
    <property type="match status" value="1"/>
</dbReference>
<dbReference type="EMBL" id="CP122537">
    <property type="protein sequence ID" value="WGH77306.1"/>
    <property type="molecule type" value="Genomic_DNA"/>
</dbReference>
<gene>
    <name evidence="3" type="ORF">P8627_09605</name>
</gene>
<protein>
    <submittedName>
        <fullName evidence="3">Tripartite tricarboxylate transporter TctB family protein</fullName>
    </submittedName>
</protein>
<reference evidence="3 4" key="1">
    <citation type="submission" date="2023-04" db="EMBL/GenBank/DDBJ databases">
        <title>Jannaschia ovalis sp. nov., a marine bacterium isolated from sea tidal flat.</title>
        <authorList>
            <person name="Kwon D.Y."/>
            <person name="Kim J.-J."/>
        </authorList>
    </citation>
    <scope>NUCLEOTIDE SEQUENCE [LARGE SCALE GENOMIC DNA]</scope>
    <source>
        <strain evidence="3 4">GRR-S6-38</strain>
    </source>
</reference>